<feature type="compositionally biased region" description="Basic and acidic residues" evidence="1">
    <location>
        <begin position="9"/>
        <end position="19"/>
    </location>
</feature>
<evidence type="ECO:0000313" key="2">
    <source>
        <dbReference type="EMBL" id="CAH7669734.1"/>
    </source>
</evidence>
<evidence type="ECO:0000256" key="1">
    <source>
        <dbReference type="SAM" id="MobiDB-lite"/>
    </source>
</evidence>
<proteinExistence type="predicted"/>
<dbReference type="Proteomes" id="UP001153365">
    <property type="component" value="Unassembled WGS sequence"/>
</dbReference>
<dbReference type="AlphaFoldDB" id="A0AAV0ANX4"/>
<gene>
    <name evidence="2" type="ORF">PPACK8108_LOCUS4373</name>
</gene>
<evidence type="ECO:0000313" key="3">
    <source>
        <dbReference type="Proteomes" id="UP001153365"/>
    </source>
</evidence>
<accession>A0AAV0ANX4</accession>
<sequence>MPVQGQKEGATDASHDQYRKYPKPVGKRERAWAGWKPETGSGIVGRRVGGYKRRDGKGS</sequence>
<organism evidence="2 3">
    <name type="scientific">Phakopsora pachyrhizi</name>
    <name type="common">Asian soybean rust disease fungus</name>
    <dbReference type="NCBI Taxonomy" id="170000"/>
    <lineage>
        <taxon>Eukaryota</taxon>
        <taxon>Fungi</taxon>
        <taxon>Dikarya</taxon>
        <taxon>Basidiomycota</taxon>
        <taxon>Pucciniomycotina</taxon>
        <taxon>Pucciniomycetes</taxon>
        <taxon>Pucciniales</taxon>
        <taxon>Phakopsoraceae</taxon>
        <taxon>Phakopsora</taxon>
    </lineage>
</organism>
<keyword evidence="3" id="KW-1185">Reference proteome</keyword>
<comment type="caution">
    <text evidence="2">The sequence shown here is derived from an EMBL/GenBank/DDBJ whole genome shotgun (WGS) entry which is preliminary data.</text>
</comment>
<protein>
    <submittedName>
        <fullName evidence="2">Uncharacterized protein</fullName>
    </submittedName>
</protein>
<dbReference type="EMBL" id="CALTRL010000805">
    <property type="protein sequence ID" value="CAH7669734.1"/>
    <property type="molecule type" value="Genomic_DNA"/>
</dbReference>
<name>A0AAV0ANX4_PHAPC</name>
<reference evidence="2" key="1">
    <citation type="submission" date="2022-06" db="EMBL/GenBank/DDBJ databases">
        <authorList>
            <consortium name="SYNGENTA / RWTH Aachen University"/>
        </authorList>
    </citation>
    <scope>NUCLEOTIDE SEQUENCE</scope>
</reference>
<feature type="region of interest" description="Disordered" evidence="1">
    <location>
        <begin position="1"/>
        <end position="59"/>
    </location>
</feature>